<gene>
    <name evidence="1" type="ORF">NC653_035614</name>
    <name evidence="2" type="ORF">NC653_035632</name>
    <name evidence="3" type="ORF">NC653_035849</name>
</gene>
<organism evidence="1 4">
    <name type="scientific">Populus alba x Populus x berolinensis</name>
    <dbReference type="NCBI Taxonomy" id="444605"/>
    <lineage>
        <taxon>Eukaryota</taxon>
        <taxon>Viridiplantae</taxon>
        <taxon>Streptophyta</taxon>
        <taxon>Embryophyta</taxon>
        <taxon>Tracheophyta</taxon>
        <taxon>Spermatophyta</taxon>
        <taxon>Magnoliopsida</taxon>
        <taxon>eudicotyledons</taxon>
        <taxon>Gunneridae</taxon>
        <taxon>Pentapetalae</taxon>
        <taxon>rosids</taxon>
        <taxon>fabids</taxon>
        <taxon>Malpighiales</taxon>
        <taxon>Salicaceae</taxon>
        <taxon>Saliceae</taxon>
        <taxon>Populus</taxon>
    </lineage>
</organism>
<evidence type="ECO:0000313" key="4">
    <source>
        <dbReference type="Proteomes" id="UP001164929"/>
    </source>
</evidence>
<evidence type="ECO:0000313" key="2">
    <source>
        <dbReference type="EMBL" id="KAJ6967476.1"/>
    </source>
</evidence>
<dbReference type="EMBL" id="JAQIZT010000016">
    <property type="protein sequence ID" value="KAJ6967456.1"/>
    <property type="molecule type" value="Genomic_DNA"/>
</dbReference>
<name>A0AAD6LI92_9ROSI</name>
<evidence type="ECO:0000313" key="1">
    <source>
        <dbReference type="EMBL" id="KAJ6967456.1"/>
    </source>
</evidence>
<dbReference type="AlphaFoldDB" id="A0AAD6LI92"/>
<dbReference type="EMBL" id="JAQIZT010000016">
    <property type="protein sequence ID" value="KAJ6967742.1"/>
    <property type="molecule type" value="Genomic_DNA"/>
</dbReference>
<dbReference type="EMBL" id="JAQIZT010000016">
    <property type="protein sequence ID" value="KAJ6967476.1"/>
    <property type="molecule type" value="Genomic_DNA"/>
</dbReference>
<keyword evidence="4" id="KW-1185">Reference proteome</keyword>
<comment type="caution">
    <text evidence="1">The sequence shown here is derived from an EMBL/GenBank/DDBJ whole genome shotgun (WGS) entry which is preliminary data.</text>
</comment>
<evidence type="ECO:0000313" key="3">
    <source>
        <dbReference type="EMBL" id="KAJ6967742.1"/>
    </source>
</evidence>
<reference evidence="1 4" key="1">
    <citation type="journal article" date="2023" name="Mol. Ecol. Resour.">
        <title>Chromosome-level genome assembly of a triploid poplar Populus alba 'Berolinensis'.</title>
        <authorList>
            <person name="Chen S."/>
            <person name="Yu Y."/>
            <person name="Wang X."/>
            <person name="Wang S."/>
            <person name="Zhang T."/>
            <person name="Zhou Y."/>
            <person name="He R."/>
            <person name="Meng N."/>
            <person name="Wang Y."/>
            <person name="Liu W."/>
            <person name="Liu Z."/>
            <person name="Liu J."/>
            <person name="Guo Q."/>
            <person name="Huang H."/>
            <person name="Sederoff R.R."/>
            <person name="Wang G."/>
            <person name="Qu G."/>
            <person name="Chen S."/>
        </authorList>
    </citation>
    <scope>NUCLEOTIDE SEQUENCE [LARGE SCALE GENOMIC DNA]</scope>
    <source>
        <strain evidence="1">SC-2020</strain>
    </source>
</reference>
<protein>
    <submittedName>
        <fullName evidence="1">Uncharacterized protein</fullName>
    </submittedName>
</protein>
<accession>A0AAD6LI92</accession>
<dbReference type="Proteomes" id="UP001164929">
    <property type="component" value="Chromosome 16"/>
</dbReference>
<proteinExistence type="predicted"/>
<sequence>MDKEGIMLQIEVQAVTQSQRQSEKGAIKFIKSNRFINNGRIRQIAKISTHHQARDRVLVAVGSSGTEKTSALVRETSMKLKGVCS</sequence>